<dbReference type="PRINTS" id="PR01038">
    <property type="entry name" value="TRNASYNTHARG"/>
</dbReference>
<dbReference type="EMBL" id="MU003695">
    <property type="protein sequence ID" value="KAF2813941.1"/>
    <property type="molecule type" value="Genomic_DNA"/>
</dbReference>
<dbReference type="RefSeq" id="XP_033580905.1">
    <property type="nucleotide sequence ID" value="XM_033727710.1"/>
</dbReference>
<dbReference type="Proteomes" id="UP000504636">
    <property type="component" value="Unplaced"/>
</dbReference>
<dbReference type="Pfam" id="PF05746">
    <property type="entry name" value="DALR_1"/>
    <property type="match status" value="1"/>
</dbReference>
<dbReference type="SUPFAM" id="SSF52374">
    <property type="entry name" value="Nucleotidylyl transferase"/>
    <property type="match status" value="1"/>
</dbReference>
<keyword evidence="7 9" id="KW-0030">Aminoacyl-tRNA synthetase</keyword>
<feature type="domain" description="DALR anticodon binding" evidence="10">
    <location>
        <begin position="534"/>
        <end position="651"/>
    </location>
</feature>
<feature type="domain" description="Arginyl tRNA synthetase N-terminal" evidence="11">
    <location>
        <begin position="32"/>
        <end position="113"/>
    </location>
</feature>
<proteinExistence type="inferred from homology"/>
<evidence type="ECO:0000313" key="12">
    <source>
        <dbReference type="EMBL" id="KAF2813941.1"/>
    </source>
</evidence>
<keyword evidence="4 9" id="KW-0547">Nucleotide-binding</keyword>
<organism evidence="12">
    <name type="scientific">Mytilinidion resinicola</name>
    <dbReference type="NCBI Taxonomy" id="574789"/>
    <lineage>
        <taxon>Eukaryota</taxon>
        <taxon>Fungi</taxon>
        <taxon>Dikarya</taxon>
        <taxon>Ascomycota</taxon>
        <taxon>Pezizomycotina</taxon>
        <taxon>Dothideomycetes</taxon>
        <taxon>Pleosporomycetidae</taxon>
        <taxon>Mytilinidiales</taxon>
        <taxon>Mytilinidiaceae</taxon>
        <taxon>Mytilinidion</taxon>
    </lineage>
</organism>
<protein>
    <recommendedName>
        <fullName evidence="2">arginine--tRNA ligase</fullName>
        <ecNumber evidence="2">6.1.1.19</ecNumber>
    </recommendedName>
</protein>
<dbReference type="Pfam" id="PF00750">
    <property type="entry name" value="tRNA-synt_1d"/>
    <property type="match status" value="1"/>
</dbReference>
<dbReference type="SMART" id="SM00836">
    <property type="entry name" value="DALR_1"/>
    <property type="match status" value="1"/>
</dbReference>
<dbReference type="NCBIfam" id="TIGR00456">
    <property type="entry name" value="argS"/>
    <property type="match status" value="1"/>
</dbReference>
<dbReference type="InterPro" id="IPR014729">
    <property type="entry name" value="Rossmann-like_a/b/a_fold"/>
</dbReference>
<evidence type="ECO:0000256" key="6">
    <source>
        <dbReference type="ARBA" id="ARBA00022917"/>
    </source>
</evidence>
<dbReference type="InterPro" id="IPR035684">
    <property type="entry name" value="ArgRS_core"/>
</dbReference>
<dbReference type="InterPro" id="IPR008909">
    <property type="entry name" value="DALR_anticod-bd"/>
</dbReference>
<dbReference type="GeneID" id="54468603"/>
<keyword evidence="5 9" id="KW-0067">ATP-binding</keyword>
<keyword evidence="6 9" id="KW-0648">Protein biosynthesis</keyword>
<dbReference type="GO" id="GO:0005739">
    <property type="term" value="C:mitochondrion"/>
    <property type="evidence" value="ECO:0007669"/>
    <property type="project" value="TreeGrafter"/>
</dbReference>
<dbReference type="Gene3D" id="1.10.730.10">
    <property type="entry name" value="Isoleucyl-tRNA Synthetase, Domain 1"/>
    <property type="match status" value="1"/>
</dbReference>
<sequence>MAADQTLAEQLEQLRVSQTEFPACYPQLNPVDLFRVHVAKTLSDVTGLDAKTIYPLLQRTQTLEHGDLLLPVPALKVKGEKPNDLAARWAEQFPDSPLVNKPVVDAAFLRFFFKPAPLLQEVIPSILQNRTTWGTNPLLGYKIPGDAQSGRKRIVIEFSSPNIAKPFHQGHLRSTIIGGFLSNLYEGAGYDVVRLNYLGDWGKQYGLLALGFKKFGDEKALEEDPIQHLYQIYVKINQLVSKERKEIERLEAAGEDTSKVTDGGLDEQARQYFKAMCDNDPEVIELWKRFRELSIERYKKSYARLNIHFDTYAGESLVKEESQVVKKQFCVDLKRHKAQSMKTAEKKMADTGITELSQGATIVDFSKYVPGKVGKALGKALVRKKDGTSLYLARDVGAMFERNKLYEFDKMIYVVATDQELHLKQLFKIVELIGDNDLRSRVEHVNFGLVLGMSTRRGTVVFLDDVLRDVGDKMHEVMKKNEAKYAQVTDPDKIADILGISSVMVQDMSGKRINNYHFNMDTMTSFEGDTGPYLQYSHARLCSIFSKAGVSTADIEAADLSLLTEPHAINLVRLLARFPDTIQNTLKTHEPTTVLTYLFRMTHALNSSYDVLKVIGSEPELMKARLALYDATRSVIKSGMRLLGLKPVERM</sequence>
<dbReference type="CDD" id="cd07956">
    <property type="entry name" value="Anticodon_Ia_Arg"/>
    <property type="match status" value="1"/>
</dbReference>
<gene>
    <name evidence="12 14" type="ORF">BDZ99DRAFT_567651</name>
</gene>
<evidence type="ECO:0000256" key="1">
    <source>
        <dbReference type="ARBA" id="ARBA00005594"/>
    </source>
</evidence>
<dbReference type="PANTHER" id="PTHR11956">
    <property type="entry name" value="ARGINYL-TRNA SYNTHETASE"/>
    <property type="match status" value="1"/>
</dbReference>
<name>A0A6A6YYN3_9PEZI</name>
<evidence type="ECO:0000256" key="2">
    <source>
        <dbReference type="ARBA" id="ARBA00012837"/>
    </source>
</evidence>
<dbReference type="SMART" id="SM01016">
    <property type="entry name" value="Arg_tRNA_synt_N"/>
    <property type="match status" value="1"/>
</dbReference>
<dbReference type="GO" id="GO:0006420">
    <property type="term" value="P:arginyl-tRNA aminoacylation"/>
    <property type="evidence" value="ECO:0007669"/>
    <property type="project" value="InterPro"/>
</dbReference>
<accession>A0A6A6YYN3</accession>
<dbReference type="Gene3D" id="3.30.1360.70">
    <property type="entry name" value="Arginyl tRNA synthetase N-terminal domain"/>
    <property type="match status" value="1"/>
</dbReference>
<dbReference type="AlphaFoldDB" id="A0A6A6YYN3"/>
<evidence type="ECO:0000313" key="14">
    <source>
        <dbReference type="RefSeq" id="XP_033580905.1"/>
    </source>
</evidence>
<dbReference type="SUPFAM" id="SSF55190">
    <property type="entry name" value="Arginyl-tRNA synthetase (ArgRS), N-terminal 'additional' domain"/>
    <property type="match status" value="1"/>
</dbReference>
<reference evidence="12 14" key="1">
    <citation type="journal article" date="2020" name="Stud. Mycol.">
        <title>101 Dothideomycetes genomes: a test case for predicting lifestyles and emergence of pathogens.</title>
        <authorList>
            <person name="Haridas S."/>
            <person name="Albert R."/>
            <person name="Binder M."/>
            <person name="Bloem J."/>
            <person name="Labutti K."/>
            <person name="Salamov A."/>
            <person name="Andreopoulos B."/>
            <person name="Baker S."/>
            <person name="Barry K."/>
            <person name="Bills G."/>
            <person name="Bluhm B."/>
            <person name="Cannon C."/>
            <person name="Castanera R."/>
            <person name="Culley D."/>
            <person name="Daum C."/>
            <person name="Ezra D."/>
            <person name="Gonzalez J."/>
            <person name="Henrissat B."/>
            <person name="Kuo A."/>
            <person name="Liang C."/>
            <person name="Lipzen A."/>
            <person name="Lutzoni F."/>
            <person name="Magnuson J."/>
            <person name="Mondo S."/>
            <person name="Nolan M."/>
            <person name="Ohm R."/>
            <person name="Pangilinan J."/>
            <person name="Park H.-J."/>
            <person name="Ramirez L."/>
            <person name="Alfaro M."/>
            <person name="Sun H."/>
            <person name="Tritt A."/>
            <person name="Yoshinaga Y."/>
            <person name="Zwiers L.-H."/>
            <person name="Turgeon B."/>
            <person name="Goodwin S."/>
            <person name="Spatafora J."/>
            <person name="Crous P."/>
            <person name="Grigoriev I."/>
        </authorList>
    </citation>
    <scope>NUCLEOTIDE SEQUENCE</scope>
    <source>
        <strain evidence="12 14">CBS 304.34</strain>
    </source>
</reference>
<evidence type="ECO:0000256" key="5">
    <source>
        <dbReference type="ARBA" id="ARBA00022840"/>
    </source>
</evidence>
<dbReference type="PANTHER" id="PTHR11956:SF11">
    <property type="entry name" value="ARGININE--TRNA LIGASE, MITOCHONDRIAL-RELATED"/>
    <property type="match status" value="1"/>
</dbReference>
<evidence type="ECO:0000313" key="13">
    <source>
        <dbReference type="Proteomes" id="UP000504636"/>
    </source>
</evidence>
<comment type="catalytic activity">
    <reaction evidence="8">
        <text>tRNA(Arg) + L-arginine + ATP = L-arginyl-tRNA(Arg) + AMP + diphosphate</text>
        <dbReference type="Rhea" id="RHEA:20301"/>
        <dbReference type="Rhea" id="RHEA-COMP:9658"/>
        <dbReference type="Rhea" id="RHEA-COMP:9673"/>
        <dbReference type="ChEBI" id="CHEBI:30616"/>
        <dbReference type="ChEBI" id="CHEBI:32682"/>
        <dbReference type="ChEBI" id="CHEBI:33019"/>
        <dbReference type="ChEBI" id="CHEBI:78442"/>
        <dbReference type="ChEBI" id="CHEBI:78513"/>
        <dbReference type="ChEBI" id="CHEBI:456215"/>
        <dbReference type="EC" id="6.1.1.19"/>
    </reaction>
</comment>
<dbReference type="InterPro" id="IPR005148">
    <property type="entry name" value="Arg-tRNA-synth_N"/>
</dbReference>
<reference evidence="14" key="2">
    <citation type="submission" date="2020-04" db="EMBL/GenBank/DDBJ databases">
        <authorList>
            <consortium name="NCBI Genome Project"/>
        </authorList>
    </citation>
    <scope>NUCLEOTIDE SEQUENCE</scope>
    <source>
        <strain evidence="14">CBS 304.34</strain>
    </source>
</reference>
<evidence type="ECO:0000256" key="3">
    <source>
        <dbReference type="ARBA" id="ARBA00022598"/>
    </source>
</evidence>
<comment type="similarity">
    <text evidence="1 9">Belongs to the class-I aminoacyl-tRNA synthetase family.</text>
</comment>
<evidence type="ECO:0000259" key="11">
    <source>
        <dbReference type="SMART" id="SM01016"/>
    </source>
</evidence>
<dbReference type="SUPFAM" id="SSF47323">
    <property type="entry name" value="Anticodon-binding domain of a subclass of class I aminoacyl-tRNA synthetases"/>
    <property type="match status" value="1"/>
</dbReference>
<evidence type="ECO:0000256" key="7">
    <source>
        <dbReference type="ARBA" id="ARBA00023146"/>
    </source>
</evidence>
<dbReference type="GO" id="GO:0032543">
    <property type="term" value="P:mitochondrial translation"/>
    <property type="evidence" value="ECO:0007669"/>
    <property type="project" value="TreeGrafter"/>
</dbReference>
<evidence type="ECO:0000256" key="8">
    <source>
        <dbReference type="ARBA" id="ARBA00049339"/>
    </source>
</evidence>
<dbReference type="EC" id="6.1.1.19" evidence="2"/>
<dbReference type="Pfam" id="PF03485">
    <property type="entry name" value="Arg_tRNA_synt_N"/>
    <property type="match status" value="1"/>
</dbReference>
<dbReference type="InterPro" id="IPR009080">
    <property type="entry name" value="tRNAsynth_Ia_anticodon-bd"/>
</dbReference>
<dbReference type="OrthoDB" id="68056at2759"/>
<evidence type="ECO:0000259" key="10">
    <source>
        <dbReference type="SMART" id="SM00836"/>
    </source>
</evidence>
<dbReference type="InterPro" id="IPR001278">
    <property type="entry name" value="Arg-tRNA-ligase"/>
</dbReference>
<dbReference type="InterPro" id="IPR036695">
    <property type="entry name" value="Arg-tRNA-synth_N_sf"/>
</dbReference>
<keyword evidence="13" id="KW-1185">Reference proteome</keyword>
<evidence type="ECO:0000256" key="4">
    <source>
        <dbReference type="ARBA" id="ARBA00022741"/>
    </source>
</evidence>
<reference evidence="14" key="3">
    <citation type="submission" date="2025-04" db="UniProtKB">
        <authorList>
            <consortium name="RefSeq"/>
        </authorList>
    </citation>
    <scope>IDENTIFICATION</scope>
    <source>
        <strain evidence="14">CBS 304.34</strain>
    </source>
</reference>
<dbReference type="Gene3D" id="3.40.50.620">
    <property type="entry name" value="HUPs"/>
    <property type="match status" value="1"/>
</dbReference>
<dbReference type="GO" id="GO:0004814">
    <property type="term" value="F:arginine-tRNA ligase activity"/>
    <property type="evidence" value="ECO:0007669"/>
    <property type="project" value="UniProtKB-EC"/>
</dbReference>
<keyword evidence="3 9" id="KW-0436">Ligase</keyword>
<dbReference type="GO" id="GO:0005524">
    <property type="term" value="F:ATP binding"/>
    <property type="evidence" value="ECO:0007669"/>
    <property type="project" value="UniProtKB-KW"/>
</dbReference>
<evidence type="ECO:0000256" key="9">
    <source>
        <dbReference type="RuleBase" id="RU363038"/>
    </source>
</evidence>
<dbReference type="FunFam" id="1.10.730.10:FF:000006">
    <property type="entry name" value="Arginyl-tRNA synthetase 2, mitochondrial"/>
    <property type="match status" value="1"/>
</dbReference>